<dbReference type="InterPro" id="IPR045055">
    <property type="entry name" value="DNA2/NAM7-like"/>
</dbReference>
<evidence type="ECO:0000259" key="1">
    <source>
        <dbReference type="Pfam" id="PF13086"/>
    </source>
</evidence>
<organism evidence="2 3">
    <name type="scientific">Cyclotella atomus</name>
    <dbReference type="NCBI Taxonomy" id="382360"/>
    <lineage>
        <taxon>Eukaryota</taxon>
        <taxon>Sar</taxon>
        <taxon>Stramenopiles</taxon>
        <taxon>Ochrophyta</taxon>
        <taxon>Bacillariophyta</taxon>
        <taxon>Coscinodiscophyceae</taxon>
        <taxon>Thalassiosirophycidae</taxon>
        <taxon>Stephanodiscales</taxon>
        <taxon>Stephanodiscaceae</taxon>
        <taxon>Cyclotella</taxon>
    </lineage>
</organism>
<dbReference type="PANTHER" id="PTHR10887:SF341">
    <property type="entry name" value="NFX1-TYPE ZINC FINGER-CONTAINING PROTEIN 1"/>
    <property type="match status" value="1"/>
</dbReference>
<sequence length="696" mass="78379">MYMRQIGRGRGRGGGRGNNGWQKKMLTKLVKDEGAVFQRRDVQAFLQGMRLFDSKAELVSLLADDRNCGLMRIRDCLSFLSDDRDVDGILVPLLSNIINAETGRPLYKVSRDKLVREIFFIPGLIEFLASTWAVCINQSTEQTIESIAEFLLVATMSSIEARSSSDHVKIIASEMRDSSIGLGSQIIRRLCAIIHLDPVESNQSRKTIAEKPHKVVCWGSDVEPPGGRHDNDHENFRDIALVPTQDELAYEGKPFLPLATGDNAVIADAGEALLDRNFRLLREDAVGTMRENMTNPRTSKVWSNARIIGASCKDAFNPKRTSCLHFLVQFDLPQRKVNWSVGRALPRDGLVVLKRDGVAPMMATVFIRNDKEKNSWLNSPGGPIIGLVFHHSKDINTVLNDVCANSSVNEEFENKIELMRKIEPNQRVAEHLHLLKRRFVSYTLTEASDSFSYRPVLEALKDKTSVPLAQDIVLLKPTTERPSYLPQNVRMPFDFGSLACNLEEWSNEQVVESTSLDISQTAALKLALTSRVALIQGPPGTGKTFIGGLVAQMIRDNSDESILCVCYTNHALDQFLSHMLKRGEHRLVRIGGRTKSEELKRYELKELSRTKERTTSDAAHRMKVVTAQMHRANEDMNECLEALKKELQWEDLEELFYTLDGNLHVNFLTPAADSFQVVGKGNKRVDSEVLFKMWKN</sequence>
<evidence type="ECO:0000313" key="3">
    <source>
        <dbReference type="Proteomes" id="UP001530400"/>
    </source>
</evidence>
<evidence type="ECO:0000313" key="2">
    <source>
        <dbReference type="EMBL" id="KAL3778179.1"/>
    </source>
</evidence>
<protein>
    <recommendedName>
        <fullName evidence="1">DNA2/NAM7 helicase helicase domain-containing protein</fullName>
    </recommendedName>
</protein>
<dbReference type="AlphaFoldDB" id="A0ABD3NQD3"/>
<dbReference type="Pfam" id="PF13086">
    <property type="entry name" value="AAA_11"/>
    <property type="match status" value="1"/>
</dbReference>
<accession>A0ABD3NQD3</accession>
<keyword evidence="3" id="KW-1185">Reference proteome</keyword>
<dbReference type="Proteomes" id="UP001530400">
    <property type="component" value="Unassembled WGS sequence"/>
</dbReference>
<dbReference type="SUPFAM" id="SSF52540">
    <property type="entry name" value="P-loop containing nucleoside triphosphate hydrolases"/>
    <property type="match status" value="1"/>
</dbReference>
<dbReference type="PANTHER" id="PTHR10887">
    <property type="entry name" value="DNA2/NAM7 HELICASE FAMILY"/>
    <property type="match status" value="1"/>
</dbReference>
<gene>
    <name evidence="2" type="ORF">ACHAWO_000552</name>
</gene>
<proteinExistence type="predicted"/>
<name>A0ABD3NQD3_9STRA</name>
<dbReference type="InterPro" id="IPR041677">
    <property type="entry name" value="DNA2/NAM7_AAA_11"/>
</dbReference>
<comment type="caution">
    <text evidence="2">The sequence shown here is derived from an EMBL/GenBank/DDBJ whole genome shotgun (WGS) entry which is preliminary data.</text>
</comment>
<dbReference type="Gene3D" id="3.40.50.300">
    <property type="entry name" value="P-loop containing nucleotide triphosphate hydrolases"/>
    <property type="match status" value="1"/>
</dbReference>
<reference evidence="2 3" key="1">
    <citation type="submission" date="2024-10" db="EMBL/GenBank/DDBJ databases">
        <title>Updated reference genomes for cyclostephanoid diatoms.</title>
        <authorList>
            <person name="Roberts W.R."/>
            <person name="Alverson A.J."/>
        </authorList>
    </citation>
    <scope>NUCLEOTIDE SEQUENCE [LARGE SCALE GENOMIC DNA]</scope>
    <source>
        <strain evidence="2 3">AJA010-31</strain>
    </source>
</reference>
<dbReference type="InterPro" id="IPR027417">
    <property type="entry name" value="P-loop_NTPase"/>
</dbReference>
<feature type="domain" description="DNA2/NAM7 helicase helicase" evidence="1">
    <location>
        <begin position="516"/>
        <end position="646"/>
    </location>
</feature>
<dbReference type="EMBL" id="JALLPJ020001001">
    <property type="protein sequence ID" value="KAL3778179.1"/>
    <property type="molecule type" value="Genomic_DNA"/>
</dbReference>